<keyword evidence="2" id="KW-0813">Transport</keyword>
<dbReference type="OrthoDB" id="5982228at2759"/>
<feature type="transmembrane region" description="Helical" evidence="9">
    <location>
        <begin position="315"/>
        <end position="340"/>
    </location>
</feature>
<evidence type="ECO:0000256" key="7">
    <source>
        <dbReference type="ARBA" id="ARBA00024041"/>
    </source>
</evidence>
<reference evidence="10" key="1">
    <citation type="submission" date="2021-05" db="EMBL/GenBank/DDBJ databases">
        <title>The genome of the haptophyte Pavlova lutheri (Diacronema luteri, Pavlovales) - a model for lipid biosynthesis in eukaryotic algae.</title>
        <authorList>
            <person name="Hulatt C.J."/>
            <person name="Posewitz M.C."/>
        </authorList>
    </citation>
    <scope>NUCLEOTIDE SEQUENCE</scope>
    <source>
        <strain evidence="10">NIVA-4/92</strain>
    </source>
</reference>
<keyword evidence="11" id="KW-1185">Reference proteome</keyword>
<keyword evidence="3" id="KW-1003">Cell membrane</keyword>
<dbReference type="GO" id="GO:0015203">
    <property type="term" value="F:polyamine transmembrane transporter activity"/>
    <property type="evidence" value="ECO:0007669"/>
    <property type="project" value="UniProtKB-ARBA"/>
</dbReference>
<feature type="region of interest" description="Disordered" evidence="8">
    <location>
        <begin position="1"/>
        <end position="23"/>
    </location>
</feature>
<comment type="caution">
    <text evidence="10">The sequence shown here is derived from an EMBL/GenBank/DDBJ whole genome shotgun (WGS) entry which is preliminary data.</text>
</comment>
<dbReference type="InterPro" id="IPR002293">
    <property type="entry name" value="AA/rel_permease1"/>
</dbReference>
<feature type="transmembrane region" description="Helical" evidence="9">
    <location>
        <begin position="190"/>
        <end position="210"/>
    </location>
</feature>
<feature type="region of interest" description="Disordered" evidence="8">
    <location>
        <begin position="493"/>
        <end position="521"/>
    </location>
</feature>
<dbReference type="PANTHER" id="PTHR45826:SF2">
    <property type="entry name" value="AMINO ACID TRANSPORTER"/>
    <property type="match status" value="1"/>
</dbReference>
<keyword evidence="4 9" id="KW-0812">Transmembrane</keyword>
<dbReference type="PIRSF" id="PIRSF006060">
    <property type="entry name" value="AA_transporter"/>
    <property type="match status" value="1"/>
</dbReference>
<dbReference type="OMA" id="GCESRKE"/>
<dbReference type="Pfam" id="PF13520">
    <property type="entry name" value="AA_permease_2"/>
    <property type="match status" value="1"/>
</dbReference>
<feature type="transmembrane region" description="Helical" evidence="9">
    <location>
        <begin position="123"/>
        <end position="145"/>
    </location>
</feature>
<keyword evidence="6 9" id="KW-0472">Membrane</keyword>
<evidence type="ECO:0000256" key="3">
    <source>
        <dbReference type="ARBA" id="ARBA00022475"/>
    </source>
</evidence>
<accession>A0A8J6C1G3</accession>
<evidence type="ECO:0000256" key="6">
    <source>
        <dbReference type="ARBA" id="ARBA00023136"/>
    </source>
</evidence>
<feature type="transmembrane region" description="Helical" evidence="9">
    <location>
        <begin position="165"/>
        <end position="183"/>
    </location>
</feature>
<dbReference type="Gene3D" id="1.20.1740.10">
    <property type="entry name" value="Amino acid/polyamine transporter I"/>
    <property type="match status" value="1"/>
</dbReference>
<evidence type="ECO:0000256" key="8">
    <source>
        <dbReference type="SAM" id="MobiDB-lite"/>
    </source>
</evidence>
<evidence type="ECO:0000256" key="4">
    <source>
        <dbReference type="ARBA" id="ARBA00022692"/>
    </source>
</evidence>
<dbReference type="InterPro" id="IPR044566">
    <property type="entry name" value="RMV1-like"/>
</dbReference>
<evidence type="ECO:0000256" key="2">
    <source>
        <dbReference type="ARBA" id="ARBA00022448"/>
    </source>
</evidence>
<protein>
    <submittedName>
        <fullName evidence="10">Uncharacterized protein</fullName>
    </submittedName>
</protein>
<dbReference type="EMBL" id="JAGTXO010000068">
    <property type="protein sequence ID" value="KAG8457539.1"/>
    <property type="molecule type" value="Genomic_DNA"/>
</dbReference>
<dbReference type="GO" id="GO:0005886">
    <property type="term" value="C:plasma membrane"/>
    <property type="evidence" value="ECO:0007669"/>
    <property type="project" value="UniProtKB-SubCell"/>
</dbReference>
<comment type="subcellular location">
    <subcellularLocation>
        <location evidence="1">Cell membrane</location>
        <topology evidence="1">Multi-pass membrane protein</topology>
    </subcellularLocation>
</comment>
<organism evidence="10 11">
    <name type="scientific">Diacronema lutheri</name>
    <name type="common">Unicellular marine alga</name>
    <name type="synonym">Monochrysis lutheri</name>
    <dbReference type="NCBI Taxonomy" id="2081491"/>
    <lineage>
        <taxon>Eukaryota</taxon>
        <taxon>Haptista</taxon>
        <taxon>Haptophyta</taxon>
        <taxon>Pavlovophyceae</taxon>
        <taxon>Pavlovales</taxon>
        <taxon>Pavlovaceae</taxon>
        <taxon>Diacronema</taxon>
    </lineage>
</organism>
<evidence type="ECO:0000256" key="9">
    <source>
        <dbReference type="SAM" id="Phobius"/>
    </source>
</evidence>
<gene>
    <name evidence="10" type="ORF">KFE25_004175</name>
</gene>
<proteinExistence type="inferred from homology"/>
<evidence type="ECO:0000313" key="11">
    <source>
        <dbReference type="Proteomes" id="UP000751190"/>
    </source>
</evidence>
<dbReference type="Proteomes" id="UP000751190">
    <property type="component" value="Unassembled WGS sequence"/>
</dbReference>
<feature type="compositionally biased region" description="Basic and acidic residues" evidence="8">
    <location>
        <begin position="505"/>
        <end position="521"/>
    </location>
</feature>
<feature type="transmembrane region" description="Helical" evidence="9">
    <location>
        <begin position="67"/>
        <end position="86"/>
    </location>
</feature>
<feature type="transmembrane region" description="Helical" evidence="9">
    <location>
        <begin position="230"/>
        <end position="252"/>
    </location>
</feature>
<dbReference type="AlphaFoldDB" id="A0A8J6C1G3"/>
<sequence length="521" mass="54048">MPLISLERPERAERGTTTAGAPAGVGATVAADGAGRPAHKLSAVQLMFVTYACVCGGPFGIEPVVRVMGPAVTLALLCVVPLVWSLQEALMTAELSCALPEMGGFVVWLSRGLGESAAQQIGYWRVVSSMFDIASYPLLMLSYLGPHSASEDDDAAAILPLGARWAIGTLVLCAAGALNALGVEVVGNASAAFAAFTLAPFVALVALGAPQLSGAAIATGPPAGQGRADWGGALSVLLWNLSYFDLAGTFASEVADAQASFLPAMLGALALALCAYALPLLVGVSVAPDFSLWDEGYFVDISRGVHGGGRWLGRWLSAAGAVCAFAVLTSIISTSSRVLVALAQLGVAPRWVGELHPTLRTPVRATVVNVACGSALLLCGEWELVITLCMSLYMLSTAAEFVALARLRALEPDLARPYRIAAGDRRGIWLFVAPPLLLCAVLVAVSGTSTLALIAATLAASFGVQRAHRWWAARARFATRSARLADAELEVQRGGKARAANGAGKAEHGPEKFESSSRTKR</sequence>
<feature type="transmembrane region" description="Helical" evidence="9">
    <location>
        <begin position="264"/>
        <end position="287"/>
    </location>
</feature>
<comment type="similarity">
    <text evidence="7">Belongs to the amino acid-polyamine-organocation (APC) superfamily. Polyamine:cation symporter (PHS) (TC 2.A.3.12) family.</text>
</comment>
<evidence type="ECO:0000313" key="10">
    <source>
        <dbReference type="EMBL" id="KAG8457539.1"/>
    </source>
</evidence>
<keyword evidence="5 9" id="KW-1133">Transmembrane helix</keyword>
<evidence type="ECO:0000256" key="1">
    <source>
        <dbReference type="ARBA" id="ARBA00004651"/>
    </source>
</evidence>
<feature type="transmembrane region" description="Helical" evidence="9">
    <location>
        <begin position="428"/>
        <end position="445"/>
    </location>
</feature>
<evidence type="ECO:0000256" key="5">
    <source>
        <dbReference type="ARBA" id="ARBA00022989"/>
    </source>
</evidence>
<dbReference type="PANTHER" id="PTHR45826">
    <property type="entry name" value="POLYAMINE TRANSPORTER PUT1"/>
    <property type="match status" value="1"/>
</dbReference>
<name>A0A8J6C1G3_DIALT</name>